<feature type="region of interest" description="Disordered" evidence="1">
    <location>
        <begin position="134"/>
        <end position="180"/>
    </location>
</feature>
<organism evidence="2 3">
    <name type="scientific">Dendrothele bispora (strain CBS 962.96)</name>
    <dbReference type="NCBI Taxonomy" id="1314807"/>
    <lineage>
        <taxon>Eukaryota</taxon>
        <taxon>Fungi</taxon>
        <taxon>Dikarya</taxon>
        <taxon>Basidiomycota</taxon>
        <taxon>Agaricomycotina</taxon>
        <taxon>Agaricomycetes</taxon>
        <taxon>Agaricomycetidae</taxon>
        <taxon>Agaricales</taxon>
        <taxon>Agaricales incertae sedis</taxon>
        <taxon>Dendrothele</taxon>
    </lineage>
</organism>
<feature type="region of interest" description="Disordered" evidence="1">
    <location>
        <begin position="386"/>
        <end position="416"/>
    </location>
</feature>
<gene>
    <name evidence="2" type="ORF">K435DRAFT_807025</name>
</gene>
<dbReference type="AlphaFoldDB" id="A0A4S8L615"/>
<dbReference type="Proteomes" id="UP000297245">
    <property type="component" value="Unassembled WGS sequence"/>
</dbReference>
<feature type="compositionally biased region" description="Basic residues" evidence="1">
    <location>
        <begin position="134"/>
        <end position="175"/>
    </location>
</feature>
<evidence type="ECO:0000313" key="3">
    <source>
        <dbReference type="Proteomes" id="UP000297245"/>
    </source>
</evidence>
<proteinExistence type="predicted"/>
<reference evidence="2 3" key="1">
    <citation type="journal article" date="2019" name="Nat. Ecol. Evol.">
        <title>Megaphylogeny resolves global patterns of mushroom evolution.</title>
        <authorList>
            <person name="Varga T."/>
            <person name="Krizsan K."/>
            <person name="Foldi C."/>
            <person name="Dima B."/>
            <person name="Sanchez-Garcia M."/>
            <person name="Sanchez-Ramirez S."/>
            <person name="Szollosi G.J."/>
            <person name="Szarkandi J.G."/>
            <person name="Papp V."/>
            <person name="Albert L."/>
            <person name="Andreopoulos W."/>
            <person name="Angelini C."/>
            <person name="Antonin V."/>
            <person name="Barry K.W."/>
            <person name="Bougher N.L."/>
            <person name="Buchanan P."/>
            <person name="Buyck B."/>
            <person name="Bense V."/>
            <person name="Catcheside P."/>
            <person name="Chovatia M."/>
            <person name="Cooper J."/>
            <person name="Damon W."/>
            <person name="Desjardin D."/>
            <person name="Finy P."/>
            <person name="Geml J."/>
            <person name="Haridas S."/>
            <person name="Hughes K."/>
            <person name="Justo A."/>
            <person name="Karasinski D."/>
            <person name="Kautmanova I."/>
            <person name="Kiss B."/>
            <person name="Kocsube S."/>
            <person name="Kotiranta H."/>
            <person name="LaButti K.M."/>
            <person name="Lechner B.E."/>
            <person name="Liimatainen K."/>
            <person name="Lipzen A."/>
            <person name="Lukacs Z."/>
            <person name="Mihaltcheva S."/>
            <person name="Morgado L.N."/>
            <person name="Niskanen T."/>
            <person name="Noordeloos M.E."/>
            <person name="Ohm R.A."/>
            <person name="Ortiz-Santana B."/>
            <person name="Ovrebo C."/>
            <person name="Racz N."/>
            <person name="Riley R."/>
            <person name="Savchenko A."/>
            <person name="Shiryaev A."/>
            <person name="Soop K."/>
            <person name="Spirin V."/>
            <person name="Szebenyi C."/>
            <person name="Tomsovsky M."/>
            <person name="Tulloss R.E."/>
            <person name="Uehling J."/>
            <person name="Grigoriev I.V."/>
            <person name="Vagvolgyi C."/>
            <person name="Papp T."/>
            <person name="Martin F.M."/>
            <person name="Miettinen O."/>
            <person name="Hibbett D.S."/>
            <person name="Nagy L.G."/>
        </authorList>
    </citation>
    <scope>NUCLEOTIDE SEQUENCE [LARGE SCALE GENOMIC DNA]</scope>
    <source>
        <strain evidence="2 3">CBS 962.96</strain>
    </source>
</reference>
<evidence type="ECO:0000313" key="2">
    <source>
        <dbReference type="EMBL" id="THU84049.1"/>
    </source>
</evidence>
<dbReference type="EMBL" id="ML179625">
    <property type="protein sequence ID" value="THU84049.1"/>
    <property type="molecule type" value="Genomic_DNA"/>
</dbReference>
<accession>A0A4S8L615</accession>
<evidence type="ECO:0000256" key="1">
    <source>
        <dbReference type="SAM" id="MobiDB-lite"/>
    </source>
</evidence>
<keyword evidence="3" id="KW-1185">Reference proteome</keyword>
<name>A0A4S8L615_DENBC</name>
<protein>
    <submittedName>
        <fullName evidence="2">Uncharacterized protein</fullName>
    </submittedName>
</protein>
<sequence>MALPTRKSLAGFENLMARRARNGMASFMAQTEHEAKNVVACNMIPRQELMSEIHNALHMVVIPRHLVHLVLDTPMMVIVFGLVNSKNIILLITETEMDSTVFMLKKCKGFEHKDLPMLESFNFDLWYSSHLFKGKRGKGKKGKRKLEKGKKRKKGKKEKRKKGKRKKGKKGKREKGKREEENQMIGDWWIGKKRKKTEREKNQKRALMINLSNIIIILLASMMIEECHNDPEWSKKRMKGKREKNQMNREWWPIGKKRKKTKREKNQKRALMINLSNIIISLLASMMIEECHNDPEWSEERMKGEREKNQMNREWRKINCGYSCRWGQDRDLLGVKPRVVWSLMMALCLAWWQAWAFVLRLHSGCSGKEGEVLGLENKKEEVKNIEETRKEKGGKEKEVKEKEKRGNPRKVEREKKKEGKRILYLICK</sequence>